<feature type="transmembrane region" description="Helical" evidence="8">
    <location>
        <begin position="100"/>
        <end position="122"/>
    </location>
</feature>
<dbReference type="GO" id="GO:0016020">
    <property type="term" value="C:membrane"/>
    <property type="evidence" value="ECO:0007669"/>
    <property type="project" value="UniProtKB-SubCell"/>
</dbReference>
<feature type="region of interest" description="Disordered" evidence="7">
    <location>
        <begin position="899"/>
        <end position="975"/>
    </location>
</feature>
<comment type="subcellular location">
    <subcellularLocation>
        <location evidence="1">Membrane</location>
        <topology evidence="1">Multi-pass membrane protein</topology>
    </subcellularLocation>
</comment>
<feature type="compositionally biased region" description="Low complexity" evidence="7">
    <location>
        <begin position="899"/>
        <end position="911"/>
    </location>
</feature>
<evidence type="ECO:0000256" key="4">
    <source>
        <dbReference type="ARBA" id="ARBA00022989"/>
    </source>
</evidence>
<organism evidence="10">
    <name type="scientific">Culicoides sonorensis</name>
    <name type="common">Biting midge</name>
    <dbReference type="NCBI Taxonomy" id="179676"/>
    <lineage>
        <taxon>Eukaryota</taxon>
        <taxon>Metazoa</taxon>
        <taxon>Ecdysozoa</taxon>
        <taxon>Arthropoda</taxon>
        <taxon>Hexapoda</taxon>
        <taxon>Insecta</taxon>
        <taxon>Pterygota</taxon>
        <taxon>Neoptera</taxon>
        <taxon>Endopterygota</taxon>
        <taxon>Diptera</taxon>
        <taxon>Nematocera</taxon>
        <taxon>Chironomoidea</taxon>
        <taxon>Ceratopogonidae</taxon>
        <taxon>Ceratopogoninae</taxon>
        <taxon>Culicoides</taxon>
        <taxon>Monoculicoides</taxon>
    </lineage>
</organism>
<keyword evidence="4 8" id="KW-1133">Transmembrane helix</keyword>
<feature type="compositionally biased region" description="Low complexity" evidence="7">
    <location>
        <begin position="719"/>
        <end position="743"/>
    </location>
</feature>
<feature type="compositionally biased region" description="Basic residues" evidence="7">
    <location>
        <begin position="916"/>
        <end position="928"/>
    </location>
</feature>
<feature type="region of interest" description="Disordered" evidence="7">
    <location>
        <begin position="385"/>
        <end position="409"/>
    </location>
</feature>
<sequence length="1003" mass="112591">MLTEHQQREFAEKANALKLQKQKLEAAASTSPAKKSVLCSVCCSFQDNLGANEYRKDRRLHGFQSPLHPLQVAGWVAILIFGCASFLLLIPVLPIIIQPVVNGCLAAIFCIHIIAHIAAVIVDPADKELRKIRTRQVVPEFDRAKHAHVIENGRCHLCNIKTTSTRTKHCSVCNKCVGRFDHHCKWLNHCIGGRNYVAFLMCVLSAVIAVLVILAACIAEITIYYFKPEWLNIWTNSSGGNLGGSDNSDVSSIINNEIGLDSNDNNNTTTTIINEILEQVNTTLINNLTNVVLNSTLQHNGTLNINNEKENLGLGINGTIFVIFAATVGLLAAISAGLLLHLCFFHVYISYLGLTTYEYIRQQRTSNVTFPPALYQQKNGTHKNVENGISLGRENPSQSNGTKNNNSNKRLTSFFRSKSAEADFYFCSSVNPLESEATRQFETTDIESQNRPKTLYCCDHVESHHHRHKAYYMCSVMEENPLQNSIRDLSRINYYPDDEAQYESKTFHCCSEFVETSTDNHNHGLTHRELDQHAIGTVSGILEQSRREAFLHYTEQCTFCSFRIKTPAKRHNIALEDKQCCIKTVAKHHRWRRKWNCCSNVPDSPDVPMGISNPINVPQIPIPSTVLNVRSLNNEQSITNHDQRNNNSSEININSTFENEHQQQENSANNNIINTNGNNNPSIIQNSPNNNTQIFNTNNENNGDESDIQQIITISSSLSNVSSSSTTTIMPPSTSSSNNGTPSKRMRVRGIRPVIRLRHMFRVLGKRYRRPRCRHGPTNSASVQVKQNQIRPLPGQTIEKNTNLTTINQQQQESNNGQYSTITHQTILPTSAIRNETIVTTYQQQKQLYTLPALPPPQRRKIRTNEDIQDLADTLAIVQQNIGTTTTTTPSTIIRLSTPNVNNCNNNSDRNLFQHHNNRRHSRRKQILRPRSPTLSPIHESGLSNPTSPLPCHRQNSGETPEDEEDDNDISNSISSLNNAHLSAKLNVSPNLTASPNKRCLKV</sequence>
<dbReference type="EMBL" id="UFQT01000036">
    <property type="protein sequence ID" value="SSX18363.1"/>
    <property type="molecule type" value="Genomic_DNA"/>
</dbReference>
<feature type="transmembrane region" description="Helical" evidence="8">
    <location>
        <begin position="321"/>
        <end position="354"/>
    </location>
</feature>
<protein>
    <submittedName>
        <fullName evidence="10">CSON009359 protein</fullName>
    </submittedName>
</protein>
<reference evidence="11" key="2">
    <citation type="submission" date="2018-07" db="EMBL/GenBank/DDBJ databases">
        <authorList>
            <person name="Quirk P.G."/>
            <person name="Krulwich T.A."/>
        </authorList>
    </citation>
    <scope>NUCLEOTIDE SEQUENCE</scope>
</reference>
<evidence type="ECO:0000256" key="5">
    <source>
        <dbReference type="ARBA" id="ARBA00023136"/>
    </source>
</evidence>
<keyword evidence="5 8" id="KW-0472">Membrane</keyword>
<feature type="transmembrane region" description="Helical" evidence="8">
    <location>
        <begin position="72"/>
        <end position="94"/>
    </location>
</feature>
<feature type="region of interest" description="Disordered" evidence="7">
    <location>
        <begin position="719"/>
        <end position="745"/>
    </location>
</feature>
<feature type="compositionally biased region" description="Polar residues" evidence="7">
    <location>
        <begin position="395"/>
        <end position="409"/>
    </location>
</feature>
<feature type="transmembrane region" description="Helical" evidence="8">
    <location>
        <begin position="196"/>
        <end position="226"/>
    </location>
</feature>
<feature type="region of interest" description="Disordered" evidence="7">
    <location>
        <begin position="658"/>
        <end position="704"/>
    </location>
</feature>
<dbReference type="PANTHER" id="PTHR22883">
    <property type="entry name" value="ZINC FINGER DHHC DOMAIN CONTAINING PROTEIN"/>
    <property type="match status" value="1"/>
</dbReference>
<feature type="compositionally biased region" description="Low complexity" evidence="7">
    <location>
        <begin position="669"/>
        <end position="701"/>
    </location>
</feature>
<feature type="domain" description="Palmitoyltransferase DHHC" evidence="9">
    <location>
        <begin position="154"/>
        <end position="229"/>
    </location>
</feature>
<evidence type="ECO:0000256" key="2">
    <source>
        <dbReference type="ARBA" id="ARBA00022679"/>
    </source>
</evidence>
<reference evidence="10" key="1">
    <citation type="submission" date="2018-04" db="EMBL/GenBank/DDBJ databases">
        <authorList>
            <person name="Go L.Y."/>
            <person name="Mitchell J.A."/>
        </authorList>
    </citation>
    <scope>NUCLEOTIDE SEQUENCE</scope>
    <source>
        <tissue evidence="10">Whole organism</tissue>
    </source>
</reference>
<evidence type="ECO:0000259" key="9">
    <source>
        <dbReference type="Pfam" id="PF01529"/>
    </source>
</evidence>
<dbReference type="Pfam" id="PF01529">
    <property type="entry name" value="DHHC"/>
    <property type="match status" value="1"/>
</dbReference>
<dbReference type="AlphaFoldDB" id="A0A336K0P1"/>
<dbReference type="GO" id="GO:0005783">
    <property type="term" value="C:endoplasmic reticulum"/>
    <property type="evidence" value="ECO:0007669"/>
    <property type="project" value="TreeGrafter"/>
</dbReference>
<dbReference type="GO" id="GO:0019706">
    <property type="term" value="F:protein-cysteine S-palmitoyltransferase activity"/>
    <property type="evidence" value="ECO:0007669"/>
    <property type="project" value="TreeGrafter"/>
</dbReference>
<dbReference type="GO" id="GO:0005794">
    <property type="term" value="C:Golgi apparatus"/>
    <property type="evidence" value="ECO:0007669"/>
    <property type="project" value="TreeGrafter"/>
</dbReference>
<evidence type="ECO:0000256" key="8">
    <source>
        <dbReference type="SAM" id="Phobius"/>
    </source>
</evidence>
<dbReference type="EMBL" id="UFQS01000036">
    <property type="protein sequence ID" value="SSW97977.1"/>
    <property type="molecule type" value="Genomic_DNA"/>
</dbReference>
<dbReference type="PANTHER" id="PTHR22883:SF203">
    <property type="entry name" value="PALMITOYLTRANSFERASE"/>
    <property type="match status" value="1"/>
</dbReference>
<evidence type="ECO:0000313" key="10">
    <source>
        <dbReference type="EMBL" id="SSW97977.1"/>
    </source>
</evidence>
<evidence type="ECO:0000313" key="11">
    <source>
        <dbReference type="EMBL" id="SSX18363.1"/>
    </source>
</evidence>
<evidence type="ECO:0000256" key="7">
    <source>
        <dbReference type="SAM" id="MobiDB-lite"/>
    </source>
</evidence>
<gene>
    <name evidence="10" type="primary">CSON009359</name>
</gene>
<evidence type="ECO:0000256" key="1">
    <source>
        <dbReference type="ARBA" id="ARBA00004141"/>
    </source>
</evidence>
<dbReference type="VEuPathDB" id="VectorBase:CSON009359"/>
<dbReference type="InterPro" id="IPR001594">
    <property type="entry name" value="Palmitoyltrfase_DHHC"/>
</dbReference>
<dbReference type="PROSITE" id="PS50216">
    <property type="entry name" value="DHHC"/>
    <property type="match status" value="1"/>
</dbReference>
<accession>A0A336K0P1</accession>
<dbReference type="InterPro" id="IPR039859">
    <property type="entry name" value="PFA4/ZDH16/20/ERF2-like"/>
</dbReference>
<evidence type="ECO:0000256" key="6">
    <source>
        <dbReference type="ARBA" id="ARBA00023315"/>
    </source>
</evidence>
<evidence type="ECO:0000256" key="3">
    <source>
        <dbReference type="ARBA" id="ARBA00022692"/>
    </source>
</evidence>
<feature type="compositionally biased region" description="Acidic residues" evidence="7">
    <location>
        <begin position="960"/>
        <end position="969"/>
    </location>
</feature>
<dbReference type="GO" id="GO:0006612">
    <property type="term" value="P:protein targeting to membrane"/>
    <property type="evidence" value="ECO:0007669"/>
    <property type="project" value="TreeGrafter"/>
</dbReference>
<keyword evidence="3 8" id="KW-0812">Transmembrane</keyword>
<keyword evidence="6" id="KW-0012">Acyltransferase</keyword>
<proteinExistence type="predicted"/>
<name>A0A336K0P1_CULSO</name>
<keyword evidence="2" id="KW-0808">Transferase</keyword>